<evidence type="ECO:0000313" key="1">
    <source>
        <dbReference type="EMBL" id="OAI16933.1"/>
    </source>
</evidence>
<proteinExistence type="predicted"/>
<gene>
    <name evidence="1" type="ORF">A1359_07000</name>
</gene>
<name>A0A177NHK4_9GAMM</name>
<dbReference type="GO" id="GO:0003723">
    <property type="term" value="F:RNA binding"/>
    <property type="evidence" value="ECO:0007669"/>
    <property type="project" value="InterPro"/>
</dbReference>
<sequence>MRIIAKSTIKKFWEQPEYRDAKGPLESWYEEVIKANWASPQEIKAQYRNASICGNNRVVFNIVGNKYRLVVEMQYRAGIAWIKFVGTHTQYDMIDVETVNDY</sequence>
<dbReference type="GO" id="GO:0110001">
    <property type="term" value="C:toxin-antitoxin complex"/>
    <property type="evidence" value="ECO:0007669"/>
    <property type="project" value="InterPro"/>
</dbReference>
<dbReference type="GO" id="GO:0004519">
    <property type="term" value="F:endonuclease activity"/>
    <property type="evidence" value="ECO:0007669"/>
    <property type="project" value="InterPro"/>
</dbReference>
<dbReference type="InterPro" id="IPR018669">
    <property type="entry name" value="Toxin_HigB"/>
</dbReference>
<dbReference type="AlphaFoldDB" id="A0A177NHK4"/>
<dbReference type="Pfam" id="PF09907">
    <property type="entry name" value="HigB_toxin"/>
    <property type="match status" value="1"/>
</dbReference>
<accession>A0A177NHK4</accession>
<dbReference type="STRING" id="980561.A1359_07000"/>
<comment type="caution">
    <text evidence="1">The sequence shown here is derived from an EMBL/GenBank/DDBJ whole genome shotgun (WGS) entry which is preliminary data.</text>
</comment>
<dbReference type="OrthoDB" id="9799912at2"/>
<reference evidence="1 2" key="1">
    <citation type="submission" date="2016-03" db="EMBL/GenBank/DDBJ databases">
        <authorList>
            <person name="Ploux O."/>
        </authorList>
    </citation>
    <scope>NUCLEOTIDE SEQUENCE [LARGE SCALE GENOMIC DNA]</scope>
    <source>
        <strain evidence="1 2">R-45370</strain>
    </source>
</reference>
<keyword evidence="2" id="KW-1185">Reference proteome</keyword>
<dbReference type="RefSeq" id="WP_066980719.1">
    <property type="nucleotide sequence ID" value="NZ_LUUI01000092.1"/>
</dbReference>
<evidence type="ECO:0000313" key="2">
    <source>
        <dbReference type="Proteomes" id="UP000078476"/>
    </source>
</evidence>
<organism evidence="1 2">
    <name type="scientific">Methylomonas lenta</name>
    <dbReference type="NCBI Taxonomy" id="980561"/>
    <lineage>
        <taxon>Bacteria</taxon>
        <taxon>Pseudomonadati</taxon>
        <taxon>Pseudomonadota</taxon>
        <taxon>Gammaproteobacteria</taxon>
        <taxon>Methylococcales</taxon>
        <taxon>Methylococcaceae</taxon>
        <taxon>Methylomonas</taxon>
    </lineage>
</organism>
<protein>
    <submittedName>
        <fullName evidence="1">Addiction module toxin RelE</fullName>
    </submittedName>
</protein>
<dbReference type="Proteomes" id="UP000078476">
    <property type="component" value="Unassembled WGS sequence"/>
</dbReference>
<dbReference type="EMBL" id="LUUI01000092">
    <property type="protein sequence ID" value="OAI16933.1"/>
    <property type="molecule type" value="Genomic_DNA"/>
</dbReference>